<accession>A0A1W2DFX4</accession>
<dbReference type="Proteomes" id="UP000192756">
    <property type="component" value="Unassembled WGS sequence"/>
</dbReference>
<keyword evidence="2" id="KW-0808">Transferase</keyword>
<name>A0A1W2DFX4_9SPHI</name>
<dbReference type="CDD" id="cd13956">
    <property type="entry name" value="PT_UbiA"/>
    <property type="match status" value="1"/>
</dbReference>
<keyword evidence="1" id="KW-0472">Membrane</keyword>
<dbReference type="GO" id="GO:0016740">
    <property type="term" value="F:transferase activity"/>
    <property type="evidence" value="ECO:0007669"/>
    <property type="project" value="UniProtKB-KW"/>
</dbReference>
<dbReference type="InterPro" id="IPR044878">
    <property type="entry name" value="UbiA_sf"/>
</dbReference>
<keyword evidence="1" id="KW-1133">Transmembrane helix</keyword>
<proteinExistence type="predicted"/>
<gene>
    <name evidence="2" type="ORF">SAMN04488524_3742</name>
</gene>
<feature type="transmembrane region" description="Helical" evidence="1">
    <location>
        <begin position="167"/>
        <end position="186"/>
    </location>
</feature>
<keyword evidence="1" id="KW-0812">Transmembrane</keyword>
<feature type="transmembrane region" description="Helical" evidence="1">
    <location>
        <begin position="110"/>
        <end position="126"/>
    </location>
</feature>
<feature type="transmembrane region" description="Helical" evidence="1">
    <location>
        <begin position="138"/>
        <end position="161"/>
    </location>
</feature>
<dbReference type="AlphaFoldDB" id="A0A1W2DFX4"/>
<protein>
    <submittedName>
        <fullName evidence="2">4-hydroxybenzoate polyprenyltransferase</fullName>
    </submittedName>
</protein>
<evidence type="ECO:0000313" key="2">
    <source>
        <dbReference type="EMBL" id="SMC96184.1"/>
    </source>
</evidence>
<keyword evidence="3" id="KW-1185">Reference proteome</keyword>
<dbReference type="EMBL" id="FWXT01000003">
    <property type="protein sequence ID" value="SMC96184.1"/>
    <property type="molecule type" value="Genomic_DNA"/>
</dbReference>
<evidence type="ECO:0000256" key="1">
    <source>
        <dbReference type="SAM" id="Phobius"/>
    </source>
</evidence>
<dbReference type="OrthoDB" id="871842at2"/>
<dbReference type="RefSeq" id="WP_159451739.1">
    <property type="nucleotide sequence ID" value="NZ_FWXT01000003.1"/>
</dbReference>
<feature type="transmembrane region" description="Helical" evidence="1">
    <location>
        <begin position="301"/>
        <end position="323"/>
    </location>
</feature>
<feature type="transmembrane region" description="Helical" evidence="1">
    <location>
        <begin position="241"/>
        <end position="257"/>
    </location>
</feature>
<feature type="transmembrane region" description="Helical" evidence="1">
    <location>
        <begin position="278"/>
        <end position="295"/>
    </location>
</feature>
<dbReference type="STRING" id="151894.SAMN04488524_3742"/>
<reference evidence="3" key="1">
    <citation type="submission" date="2017-04" db="EMBL/GenBank/DDBJ databases">
        <authorList>
            <person name="Varghese N."/>
            <person name="Submissions S."/>
        </authorList>
    </citation>
    <scope>NUCLEOTIDE SEQUENCE [LARGE SCALE GENOMIC DNA]</scope>
    <source>
        <strain evidence="3">DSM 12126</strain>
    </source>
</reference>
<sequence>MNLLSIIRSQEWWAHKLPPLLAIGYATALMSKIHLYQTAIWLIFLLFSLVVGAIYVSVINDITDLDEDLASGKSNRIQRISPEWRWLIPVLCLVIGIGCTFLMYPDRLSCLLYLLSWIVFSLYSIKPFRLKNRGIWGVLADACGSHVFPGLLMVSTISYITGQQLNLVWFIAVGTWSFSYGLRGILWHQFADRDNDIKVKLNTYASKVRPDSFYHKAKWLFAIELMALCVMLYQLANIGPLLAMAAYISLVCIRYLVYKNQIILVMKKDDRPFQILMADYYQLFWPLSLLLAASFTDHLNITVLIVHILLFPYVLWLAIYDYMYAILTLIRKK</sequence>
<feature type="transmembrane region" description="Helical" evidence="1">
    <location>
        <begin position="39"/>
        <end position="63"/>
    </location>
</feature>
<feature type="transmembrane region" description="Helical" evidence="1">
    <location>
        <begin position="84"/>
        <end position="104"/>
    </location>
</feature>
<dbReference type="Gene3D" id="1.10.357.140">
    <property type="entry name" value="UbiA prenyltransferase"/>
    <property type="match status" value="1"/>
</dbReference>
<organism evidence="2 3">
    <name type="scientific">Pedobacter africanus</name>
    <dbReference type="NCBI Taxonomy" id="151894"/>
    <lineage>
        <taxon>Bacteria</taxon>
        <taxon>Pseudomonadati</taxon>
        <taxon>Bacteroidota</taxon>
        <taxon>Sphingobacteriia</taxon>
        <taxon>Sphingobacteriales</taxon>
        <taxon>Sphingobacteriaceae</taxon>
        <taxon>Pedobacter</taxon>
    </lineage>
</organism>
<evidence type="ECO:0000313" key="3">
    <source>
        <dbReference type="Proteomes" id="UP000192756"/>
    </source>
</evidence>